<gene>
    <name evidence="1" type="ORF">SAMN00808754_1684</name>
</gene>
<dbReference type="STRING" id="698762.SAMN00808754_1684"/>
<evidence type="ECO:0000313" key="2">
    <source>
        <dbReference type="Proteomes" id="UP000192569"/>
    </source>
</evidence>
<dbReference type="EMBL" id="LT838272">
    <property type="protein sequence ID" value="SMB96845.1"/>
    <property type="molecule type" value="Genomic_DNA"/>
</dbReference>
<dbReference type="AlphaFoldDB" id="A0A1W1VU13"/>
<accession>A0A1W1VU13</accession>
<dbReference type="Proteomes" id="UP000192569">
    <property type="component" value="Chromosome I"/>
</dbReference>
<proteinExistence type="predicted"/>
<protein>
    <submittedName>
        <fullName evidence="1">Uncharacterized protein</fullName>
    </submittedName>
</protein>
<name>A0A1W1VU13_9FIRM</name>
<organism evidence="1 2">
    <name type="scientific">Thermanaeromonas toyohensis ToBE</name>
    <dbReference type="NCBI Taxonomy" id="698762"/>
    <lineage>
        <taxon>Bacteria</taxon>
        <taxon>Bacillati</taxon>
        <taxon>Bacillota</taxon>
        <taxon>Clostridia</taxon>
        <taxon>Neomoorellales</taxon>
        <taxon>Neomoorellaceae</taxon>
        <taxon>Thermanaeromonas</taxon>
    </lineage>
</organism>
<keyword evidence="2" id="KW-1185">Reference proteome</keyword>
<reference evidence="1 2" key="1">
    <citation type="submission" date="2017-04" db="EMBL/GenBank/DDBJ databases">
        <authorList>
            <person name="Afonso C.L."/>
            <person name="Miller P.J."/>
            <person name="Scott M.A."/>
            <person name="Spackman E."/>
            <person name="Goraichik I."/>
            <person name="Dimitrov K.M."/>
            <person name="Suarez D.L."/>
            <person name="Swayne D.E."/>
        </authorList>
    </citation>
    <scope>NUCLEOTIDE SEQUENCE [LARGE SCALE GENOMIC DNA]</scope>
    <source>
        <strain evidence="1 2">ToBE</strain>
    </source>
</reference>
<sequence length="168" mass="18846">MPYKEIWMPPEVFLKHKGVKAYHVYKNDDLDQGVRLFWYGLSPQCSDTENSFDVRDVASALGMPQPSSLENIAAVIRAAIDRALEGRPEECGSDFARCWEGRNEDPGPETVDILAELITPEVRSALVGVLEFCNFAKDFGFAGEILDEMDLSDDAFEEILSLLERLVN</sequence>
<evidence type="ECO:0000313" key="1">
    <source>
        <dbReference type="EMBL" id="SMB96845.1"/>
    </source>
</evidence>